<organism evidence="3 4">
    <name type="scientific">Streptomyces brasiliscabiei</name>
    <dbReference type="NCBI Taxonomy" id="2736302"/>
    <lineage>
        <taxon>Bacteria</taxon>
        <taxon>Bacillati</taxon>
        <taxon>Actinomycetota</taxon>
        <taxon>Actinomycetes</taxon>
        <taxon>Kitasatosporales</taxon>
        <taxon>Streptomycetaceae</taxon>
        <taxon>Streptomyces</taxon>
    </lineage>
</organism>
<evidence type="ECO:0000256" key="1">
    <source>
        <dbReference type="SAM" id="MobiDB-lite"/>
    </source>
</evidence>
<feature type="compositionally biased region" description="Basic and acidic residues" evidence="1">
    <location>
        <begin position="111"/>
        <end position="127"/>
    </location>
</feature>
<evidence type="ECO:0000313" key="3">
    <source>
        <dbReference type="EMBL" id="MEI5609846.1"/>
    </source>
</evidence>
<dbReference type="Proteomes" id="UP001365781">
    <property type="component" value="Unassembled WGS sequence"/>
</dbReference>
<proteinExistence type="predicted"/>
<keyword evidence="4" id="KW-1185">Reference proteome</keyword>
<reference evidence="3 4" key="1">
    <citation type="submission" date="2024-03" db="EMBL/GenBank/DDBJ databases">
        <title>First Report of Pectobacterium brasiliscabiei causing potato scab in china.</title>
        <authorList>
            <person name="Handique U."/>
        </authorList>
    </citation>
    <scope>NUCLEOTIDE SEQUENCE [LARGE SCALE GENOMIC DNA]</scope>
    <source>
        <strain evidence="3 4">ZRIMU1503</strain>
    </source>
</reference>
<name>A0ABU8G9H0_9ACTN</name>
<protein>
    <submittedName>
        <fullName evidence="3">Transposase</fullName>
    </submittedName>
</protein>
<dbReference type="RefSeq" id="WP_336538657.1">
    <property type="nucleotide sequence ID" value="NZ_JBBAYL010000039.1"/>
</dbReference>
<feature type="region of interest" description="Disordered" evidence="1">
    <location>
        <begin position="77"/>
        <end position="153"/>
    </location>
</feature>
<feature type="compositionally biased region" description="Polar residues" evidence="1">
    <location>
        <begin position="83"/>
        <end position="92"/>
    </location>
</feature>
<dbReference type="InterPro" id="IPR002559">
    <property type="entry name" value="Transposase_11"/>
</dbReference>
<comment type="caution">
    <text evidence="3">The sequence shown here is derived from an EMBL/GenBank/DDBJ whole genome shotgun (WGS) entry which is preliminary data.</text>
</comment>
<accession>A0ABU8G9H0</accession>
<evidence type="ECO:0000313" key="4">
    <source>
        <dbReference type="Proteomes" id="UP001365781"/>
    </source>
</evidence>
<dbReference type="EMBL" id="JBBAYM010000006">
    <property type="protein sequence ID" value="MEI5609846.1"/>
    <property type="molecule type" value="Genomic_DNA"/>
</dbReference>
<evidence type="ECO:0000259" key="2">
    <source>
        <dbReference type="Pfam" id="PF01609"/>
    </source>
</evidence>
<gene>
    <name evidence="3" type="ORF">WB403_11770</name>
</gene>
<sequence>MLIVDGTLVPTRDHSIAGQSKNYRYSTNHQVVIDTDTRLVAPVGRPLPGNRNDCKAWDLSGAKAAVGKTTVIADGATGAPAWSSHTAANSARANWRHGKGNTTPPTARSRARVERAFAPHEDLEDPPRLPPQGRRCPPRDARHRPPANLNLAG</sequence>
<dbReference type="Pfam" id="PF01609">
    <property type="entry name" value="DDE_Tnp_1"/>
    <property type="match status" value="1"/>
</dbReference>
<feature type="domain" description="Transposase IS4-like" evidence="2">
    <location>
        <begin position="2"/>
        <end position="118"/>
    </location>
</feature>